<dbReference type="Ensembl" id="ENSCVAT00000008632.1">
    <property type="protein sequence ID" value="ENSCVAP00000004265.1"/>
    <property type="gene ID" value="ENSCVAG00000005556.1"/>
</dbReference>
<dbReference type="GO" id="GO:1903037">
    <property type="term" value="P:regulation of leukocyte cell-cell adhesion"/>
    <property type="evidence" value="ECO:0007669"/>
    <property type="project" value="UniProtKB-ARBA"/>
</dbReference>
<evidence type="ECO:0000259" key="7">
    <source>
        <dbReference type="PROSITE" id="PS50835"/>
    </source>
</evidence>
<dbReference type="SMART" id="SM00409">
    <property type="entry name" value="IG"/>
    <property type="match status" value="2"/>
</dbReference>
<dbReference type="PANTHER" id="PTHR24100">
    <property type="entry name" value="BUTYROPHILIN"/>
    <property type="match status" value="1"/>
</dbReference>
<dbReference type="GO" id="GO:0009897">
    <property type="term" value="C:external side of plasma membrane"/>
    <property type="evidence" value="ECO:0007669"/>
    <property type="project" value="TreeGrafter"/>
</dbReference>
<dbReference type="GO" id="GO:0005102">
    <property type="term" value="F:signaling receptor binding"/>
    <property type="evidence" value="ECO:0007669"/>
    <property type="project" value="TreeGrafter"/>
</dbReference>
<name>A0A3Q2FIY8_CYPVA</name>
<dbReference type="SMART" id="SM00406">
    <property type="entry name" value="IGv"/>
    <property type="match status" value="2"/>
</dbReference>
<dbReference type="InterPro" id="IPR003599">
    <property type="entry name" value="Ig_sub"/>
</dbReference>
<dbReference type="InterPro" id="IPR013106">
    <property type="entry name" value="Ig_V-set"/>
</dbReference>
<evidence type="ECO:0000256" key="4">
    <source>
        <dbReference type="ARBA" id="ARBA00023157"/>
    </source>
</evidence>
<evidence type="ECO:0000256" key="6">
    <source>
        <dbReference type="ARBA" id="ARBA00023319"/>
    </source>
</evidence>
<feature type="domain" description="Ig-like" evidence="7">
    <location>
        <begin position="32"/>
        <end position="129"/>
    </location>
</feature>
<organism evidence="8 9">
    <name type="scientific">Cyprinodon variegatus</name>
    <name type="common">Sheepshead minnow</name>
    <dbReference type="NCBI Taxonomy" id="28743"/>
    <lineage>
        <taxon>Eukaryota</taxon>
        <taxon>Metazoa</taxon>
        <taxon>Chordata</taxon>
        <taxon>Craniata</taxon>
        <taxon>Vertebrata</taxon>
        <taxon>Euteleostomi</taxon>
        <taxon>Actinopterygii</taxon>
        <taxon>Neopterygii</taxon>
        <taxon>Teleostei</taxon>
        <taxon>Neoteleostei</taxon>
        <taxon>Acanthomorphata</taxon>
        <taxon>Ovalentaria</taxon>
        <taxon>Atherinomorphae</taxon>
        <taxon>Cyprinodontiformes</taxon>
        <taxon>Cyprinodontidae</taxon>
        <taxon>Cyprinodon</taxon>
    </lineage>
</organism>
<evidence type="ECO:0000256" key="5">
    <source>
        <dbReference type="ARBA" id="ARBA00023180"/>
    </source>
</evidence>
<reference evidence="8" key="1">
    <citation type="submission" date="2025-08" db="UniProtKB">
        <authorList>
            <consortium name="Ensembl"/>
        </authorList>
    </citation>
    <scope>IDENTIFICATION</scope>
</reference>
<keyword evidence="9" id="KW-1185">Reference proteome</keyword>
<keyword evidence="4" id="KW-1015">Disulfide bond</keyword>
<dbReference type="GO" id="GO:0050863">
    <property type="term" value="P:regulation of T cell activation"/>
    <property type="evidence" value="ECO:0007669"/>
    <property type="project" value="UniProtKB-ARBA"/>
</dbReference>
<dbReference type="Gene3D" id="2.60.40.10">
    <property type="entry name" value="Immunoglobulins"/>
    <property type="match status" value="2"/>
</dbReference>
<dbReference type="PROSITE" id="PS50835">
    <property type="entry name" value="IG_LIKE"/>
    <property type="match status" value="1"/>
</dbReference>
<reference evidence="8" key="2">
    <citation type="submission" date="2025-09" db="UniProtKB">
        <authorList>
            <consortium name="Ensembl"/>
        </authorList>
    </citation>
    <scope>IDENTIFICATION</scope>
</reference>
<dbReference type="InterPro" id="IPR013783">
    <property type="entry name" value="Ig-like_fold"/>
</dbReference>
<evidence type="ECO:0000313" key="8">
    <source>
        <dbReference type="Ensembl" id="ENSCVAP00000004265.1"/>
    </source>
</evidence>
<dbReference type="AlphaFoldDB" id="A0A3Q2FIY8"/>
<dbReference type="Pfam" id="PF07686">
    <property type="entry name" value="V-set"/>
    <property type="match status" value="2"/>
</dbReference>
<dbReference type="InterPro" id="IPR050504">
    <property type="entry name" value="IgSF_BTN/MOG"/>
</dbReference>
<evidence type="ECO:0000313" key="9">
    <source>
        <dbReference type="Proteomes" id="UP000265020"/>
    </source>
</evidence>
<dbReference type="InterPro" id="IPR007110">
    <property type="entry name" value="Ig-like_dom"/>
</dbReference>
<evidence type="ECO:0000256" key="1">
    <source>
        <dbReference type="ARBA" id="ARBA00004370"/>
    </source>
</evidence>
<keyword evidence="3" id="KW-0472">Membrane</keyword>
<accession>A0A3Q2FIY8</accession>
<sequence>HLLLVNILHIKQQQTHGKRMSHKLPPVNALVGHNTILPCHTKGQLDVTNQAVEWRFQNSTSPELKVHVYRSRGDQPLDQHQKYKDRTSLFKDEMKKGNISLKLNNVTKQDQGNYSCIVLLKPKIKSTVTLIVGKFQNSTSPELKVHVYRSRGDQPLDQDEKYKDRTSLFKDEMTKGNISLKLINVTKEDEGNYTCIVVRKPKIKSSTPYFPHRLLEIGPTPTVNLTDKQHKVDGWIL</sequence>
<dbReference type="SUPFAM" id="SSF48726">
    <property type="entry name" value="Immunoglobulin"/>
    <property type="match status" value="2"/>
</dbReference>
<dbReference type="FunFam" id="2.60.40.10:FF:000142">
    <property type="entry name" value="V-set domain-containing T-cell activation inhibitor 1"/>
    <property type="match status" value="1"/>
</dbReference>
<evidence type="ECO:0000256" key="2">
    <source>
        <dbReference type="ARBA" id="ARBA00022729"/>
    </source>
</evidence>
<dbReference type="Proteomes" id="UP000265020">
    <property type="component" value="Unassembled WGS sequence"/>
</dbReference>
<comment type="subcellular location">
    <subcellularLocation>
        <location evidence="1">Membrane</location>
    </subcellularLocation>
</comment>
<dbReference type="GeneTree" id="ENSGT00990000204085"/>
<keyword evidence="5" id="KW-0325">Glycoprotein</keyword>
<keyword evidence="2" id="KW-0732">Signal</keyword>
<keyword evidence="6" id="KW-0393">Immunoglobulin domain</keyword>
<proteinExistence type="predicted"/>
<protein>
    <recommendedName>
        <fullName evidence="7">Ig-like domain-containing protein</fullName>
    </recommendedName>
</protein>
<dbReference type="GO" id="GO:0001817">
    <property type="term" value="P:regulation of cytokine production"/>
    <property type="evidence" value="ECO:0007669"/>
    <property type="project" value="TreeGrafter"/>
</dbReference>
<dbReference type="PANTHER" id="PTHR24100:SF151">
    <property type="entry name" value="ICOS LIGAND"/>
    <property type="match status" value="1"/>
</dbReference>
<evidence type="ECO:0000256" key="3">
    <source>
        <dbReference type="ARBA" id="ARBA00023136"/>
    </source>
</evidence>
<dbReference type="GO" id="GO:0050852">
    <property type="term" value="P:T cell receptor signaling pathway"/>
    <property type="evidence" value="ECO:0007669"/>
    <property type="project" value="TreeGrafter"/>
</dbReference>
<dbReference type="InterPro" id="IPR036179">
    <property type="entry name" value="Ig-like_dom_sf"/>
</dbReference>